<sequence length="57" mass="6074">LEHVHPSHDASEQQNCSGRTVAIAPRDVRFSGLCDAPLMRQTVCPNVGAAVGFISKV</sequence>
<gene>
    <name evidence="1" type="ORF">RRG08_057582</name>
</gene>
<dbReference type="EMBL" id="JAWDGP010007383">
    <property type="protein sequence ID" value="KAK3722050.1"/>
    <property type="molecule type" value="Genomic_DNA"/>
</dbReference>
<name>A0AAE1CNL9_9GAST</name>
<dbReference type="AlphaFoldDB" id="A0AAE1CNL9"/>
<accession>A0AAE1CNL9</accession>
<evidence type="ECO:0000313" key="2">
    <source>
        <dbReference type="Proteomes" id="UP001283361"/>
    </source>
</evidence>
<proteinExistence type="predicted"/>
<reference evidence="1" key="1">
    <citation type="journal article" date="2023" name="G3 (Bethesda)">
        <title>A reference genome for the long-term kleptoplast-retaining sea slug Elysia crispata morphotype clarki.</title>
        <authorList>
            <person name="Eastman K.E."/>
            <person name="Pendleton A.L."/>
            <person name="Shaikh M.A."/>
            <person name="Suttiyut T."/>
            <person name="Ogas R."/>
            <person name="Tomko P."/>
            <person name="Gavelis G."/>
            <person name="Widhalm J.R."/>
            <person name="Wisecaver J.H."/>
        </authorList>
    </citation>
    <scope>NUCLEOTIDE SEQUENCE</scope>
    <source>
        <strain evidence="1">ECLA1</strain>
    </source>
</reference>
<organism evidence="1 2">
    <name type="scientific">Elysia crispata</name>
    <name type="common">lettuce slug</name>
    <dbReference type="NCBI Taxonomy" id="231223"/>
    <lineage>
        <taxon>Eukaryota</taxon>
        <taxon>Metazoa</taxon>
        <taxon>Spiralia</taxon>
        <taxon>Lophotrochozoa</taxon>
        <taxon>Mollusca</taxon>
        <taxon>Gastropoda</taxon>
        <taxon>Heterobranchia</taxon>
        <taxon>Euthyneura</taxon>
        <taxon>Panpulmonata</taxon>
        <taxon>Sacoglossa</taxon>
        <taxon>Placobranchoidea</taxon>
        <taxon>Plakobranchidae</taxon>
        <taxon>Elysia</taxon>
    </lineage>
</organism>
<evidence type="ECO:0000313" key="1">
    <source>
        <dbReference type="EMBL" id="KAK3722050.1"/>
    </source>
</evidence>
<dbReference type="Proteomes" id="UP001283361">
    <property type="component" value="Unassembled WGS sequence"/>
</dbReference>
<comment type="caution">
    <text evidence="1">The sequence shown here is derived from an EMBL/GenBank/DDBJ whole genome shotgun (WGS) entry which is preliminary data.</text>
</comment>
<keyword evidence="2" id="KW-1185">Reference proteome</keyword>
<protein>
    <submittedName>
        <fullName evidence="1">Uncharacterized protein</fullName>
    </submittedName>
</protein>
<feature type="non-terminal residue" evidence="1">
    <location>
        <position position="1"/>
    </location>
</feature>